<protein>
    <submittedName>
        <fullName evidence="9">Holo-[acyl-carrier-protein] synthase</fullName>
        <ecNumber evidence="9">2.7.8.7</ecNumber>
    </submittedName>
</protein>
<dbReference type="GO" id="GO:0000287">
    <property type="term" value="F:magnesium ion binding"/>
    <property type="evidence" value="ECO:0007669"/>
    <property type="project" value="InterPro"/>
</dbReference>
<dbReference type="EMBL" id="UOGE01000093">
    <property type="protein sequence ID" value="VAX24249.1"/>
    <property type="molecule type" value="Genomic_DNA"/>
</dbReference>
<gene>
    <name evidence="9" type="ORF">MNBD_NITROSPINAE02-104</name>
</gene>
<dbReference type="Gene3D" id="3.90.470.20">
    <property type="entry name" value="4'-phosphopantetheinyl transferase domain"/>
    <property type="match status" value="1"/>
</dbReference>
<dbReference type="HAMAP" id="MF_00101">
    <property type="entry name" value="AcpS"/>
    <property type="match status" value="1"/>
</dbReference>
<keyword evidence="1" id="KW-0444">Lipid biosynthesis</keyword>
<keyword evidence="2 9" id="KW-0808">Transferase</keyword>
<dbReference type="InterPro" id="IPR037143">
    <property type="entry name" value="4-PPantetheinyl_Trfase_dom_sf"/>
</dbReference>
<dbReference type="NCBIfam" id="TIGR00516">
    <property type="entry name" value="acpS"/>
    <property type="match status" value="1"/>
</dbReference>
<dbReference type="AlphaFoldDB" id="A0A3B1C229"/>
<dbReference type="InterPro" id="IPR004568">
    <property type="entry name" value="Ppantetheine-prot_Trfase_dom"/>
</dbReference>
<feature type="domain" description="4'-phosphopantetheinyl transferase" evidence="8">
    <location>
        <begin position="21"/>
        <end position="115"/>
    </location>
</feature>
<proteinExistence type="inferred from homology"/>
<name>A0A3B1C229_9ZZZZ</name>
<keyword evidence="5" id="KW-0460">Magnesium</keyword>
<dbReference type="InterPro" id="IPR002582">
    <property type="entry name" value="ACPS"/>
</dbReference>
<keyword evidence="4" id="KW-0276">Fatty acid metabolism</keyword>
<evidence type="ECO:0000256" key="7">
    <source>
        <dbReference type="ARBA" id="ARBA00023160"/>
    </source>
</evidence>
<evidence type="ECO:0000256" key="2">
    <source>
        <dbReference type="ARBA" id="ARBA00022679"/>
    </source>
</evidence>
<dbReference type="GO" id="GO:0006633">
    <property type="term" value="P:fatty acid biosynthetic process"/>
    <property type="evidence" value="ECO:0007669"/>
    <property type="project" value="UniProtKB-KW"/>
</dbReference>
<evidence type="ECO:0000256" key="1">
    <source>
        <dbReference type="ARBA" id="ARBA00022516"/>
    </source>
</evidence>
<evidence type="ECO:0000256" key="3">
    <source>
        <dbReference type="ARBA" id="ARBA00022723"/>
    </source>
</evidence>
<evidence type="ECO:0000259" key="8">
    <source>
        <dbReference type="Pfam" id="PF01648"/>
    </source>
</evidence>
<dbReference type="NCBIfam" id="TIGR00556">
    <property type="entry name" value="pantethn_trn"/>
    <property type="match status" value="1"/>
</dbReference>
<evidence type="ECO:0000256" key="4">
    <source>
        <dbReference type="ARBA" id="ARBA00022832"/>
    </source>
</evidence>
<dbReference type="Pfam" id="PF01648">
    <property type="entry name" value="ACPS"/>
    <property type="match status" value="1"/>
</dbReference>
<dbReference type="InterPro" id="IPR008278">
    <property type="entry name" value="4-PPantetheinyl_Trfase_dom"/>
</dbReference>
<dbReference type="EC" id="2.7.8.7" evidence="9"/>
<evidence type="ECO:0000256" key="6">
    <source>
        <dbReference type="ARBA" id="ARBA00023098"/>
    </source>
</evidence>
<keyword evidence="7" id="KW-0275">Fatty acid biosynthesis</keyword>
<organism evidence="9">
    <name type="scientific">hydrothermal vent metagenome</name>
    <dbReference type="NCBI Taxonomy" id="652676"/>
    <lineage>
        <taxon>unclassified sequences</taxon>
        <taxon>metagenomes</taxon>
        <taxon>ecological metagenomes</taxon>
    </lineage>
</organism>
<keyword evidence="6" id="KW-0443">Lipid metabolism</keyword>
<reference evidence="9" key="1">
    <citation type="submission" date="2018-06" db="EMBL/GenBank/DDBJ databases">
        <authorList>
            <person name="Zhirakovskaya E."/>
        </authorList>
    </citation>
    <scope>NUCLEOTIDE SEQUENCE</scope>
</reference>
<keyword evidence="3" id="KW-0479">Metal-binding</keyword>
<dbReference type="SUPFAM" id="SSF56214">
    <property type="entry name" value="4'-phosphopantetheinyl transferase"/>
    <property type="match status" value="1"/>
</dbReference>
<sequence>MTDRGRSSNSPFPGNLSIRTGIDLCDPKRMEKAILRGGDRFLNKIFTPGEITYCEMLKNPFPSYAARWAAKEAVMKLLGAGIYEISFTDIEVIKTGNGRPALSMTGRAQKVADEAGIQVVDISLSHERNMAVGMAVGICF</sequence>
<evidence type="ECO:0000313" key="9">
    <source>
        <dbReference type="EMBL" id="VAX24249.1"/>
    </source>
</evidence>
<dbReference type="GO" id="GO:0008897">
    <property type="term" value="F:holo-[acyl-carrier-protein] synthase activity"/>
    <property type="evidence" value="ECO:0007669"/>
    <property type="project" value="UniProtKB-EC"/>
</dbReference>
<accession>A0A3B1C229</accession>
<evidence type="ECO:0000256" key="5">
    <source>
        <dbReference type="ARBA" id="ARBA00022842"/>
    </source>
</evidence>